<evidence type="ECO:0000313" key="4">
    <source>
        <dbReference type="Proteomes" id="UP000823405"/>
    </source>
</evidence>
<feature type="coiled-coil region" evidence="1">
    <location>
        <begin position="82"/>
        <end position="143"/>
    </location>
</feature>
<dbReference type="AlphaFoldDB" id="A0A9P6R889"/>
<dbReference type="PANTHER" id="PTHR22836:SF0">
    <property type="entry name" value="PRE-MRNA 3' END PROCESSING PROTEIN WDR33"/>
    <property type="match status" value="1"/>
</dbReference>
<feature type="compositionally biased region" description="Low complexity" evidence="2">
    <location>
        <begin position="658"/>
        <end position="670"/>
    </location>
</feature>
<feature type="region of interest" description="Disordered" evidence="2">
    <location>
        <begin position="815"/>
        <end position="842"/>
    </location>
</feature>
<evidence type="ECO:0000256" key="1">
    <source>
        <dbReference type="SAM" id="Coils"/>
    </source>
</evidence>
<comment type="caution">
    <text evidence="3">The sequence shown here is derived from an EMBL/GenBank/DDBJ whole genome shotgun (WGS) entry which is preliminary data.</text>
</comment>
<keyword evidence="1" id="KW-0175">Coiled coil</keyword>
<feature type="compositionally biased region" description="Low complexity" evidence="2">
    <location>
        <begin position="362"/>
        <end position="384"/>
    </location>
</feature>
<evidence type="ECO:0000256" key="2">
    <source>
        <dbReference type="SAM" id="MobiDB-lite"/>
    </source>
</evidence>
<feature type="compositionally biased region" description="Low complexity" evidence="2">
    <location>
        <begin position="490"/>
        <end position="503"/>
    </location>
</feature>
<feature type="region of interest" description="Disordered" evidence="2">
    <location>
        <begin position="578"/>
        <end position="620"/>
    </location>
</feature>
<feature type="compositionally biased region" description="Low complexity" evidence="2">
    <location>
        <begin position="606"/>
        <end position="620"/>
    </location>
</feature>
<feature type="region of interest" description="Disordered" evidence="2">
    <location>
        <begin position="255"/>
        <end position="347"/>
    </location>
</feature>
<dbReference type="InterPro" id="IPR045245">
    <property type="entry name" value="Pfs2-like"/>
</dbReference>
<keyword evidence="4" id="KW-1185">Reference proteome</keyword>
<feature type="region of interest" description="Disordered" evidence="2">
    <location>
        <begin position="361"/>
        <end position="384"/>
    </location>
</feature>
<feature type="region of interest" description="Disordered" evidence="2">
    <location>
        <begin position="649"/>
        <end position="686"/>
    </location>
</feature>
<dbReference type="GO" id="GO:0031124">
    <property type="term" value="P:mRNA 3'-end processing"/>
    <property type="evidence" value="ECO:0007669"/>
    <property type="project" value="InterPro"/>
</dbReference>
<feature type="region of interest" description="Disordered" evidence="2">
    <location>
        <begin position="470"/>
        <end position="503"/>
    </location>
</feature>
<feature type="compositionally biased region" description="Low complexity" evidence="2">
    <location>
        <begin position="255"/>
        <end position="315"/>
    </location>
</feature>
<protein>
    <submittedName>
        <fullName evidence="3">Uncharacterized protein</fullName>
    </submittedName>
</protein>
<feature type="coiled-coil region" evidence="1">
    <location>
        <begin position="521"/>
        <end position="558"/>
    </location>
</feature>
<feature type="region of interest" description="Disordered" evidence="2">
    <location>
        <begin position="701"/>
        <end position="786"/>
    </location>
</feature>
<feature type="compositionally biased region" description="Low complexity" evidence="2">
    <location>
        <begin position="332"/>
        <end position="347"/>
    </location>
</feature>
<feature type="compositionally biased region" description="Acidic residues" evidence="2">
    <location>
        <begin position="819"/>
        <end position="842"/>
    </location>
</feature>
<reference evidence="3" key="1">
    <citation type="journal article" date="2020" name="Fungal Divers.">
        <title>Resolving the Mortierellaceae phylogeny through synthesis of multi-gene phylogenetics and phylogenomics.</title>
        <authorList>
            <person name="Vandepol N."/>
            <person name="Liber J."/>
            <person name="Desiro A."/>
            <person name="Na H."/>
            <person name="Kennedy M."/>
            <person name="Barry K."/>
            <person name="Grigoriev I.V."/>
            <person name="Miller A.N."/>
            <person name="O'Donnell K."/>
            <person name="Stajich J.E."/>
            <person name="Bonito G."/>
        </authorList>
    </citation>
    <scope>NUCLEOTIDE SEQUENCE</scope>
    <source>
        <strain evidence="3">NVP60</strain>
    </source>
</reference>
<organism evidence="3 4">
    <name type="scientific">Linnemannia gamsii</name>
    <dbReference type="NCBI Taxonomy" id="64522"/>
    <lineage>
        <taxon>Eukaryota</taxon>
        <taxon>Fungi</taxon>
        <taxon>Fungi incertae sedis</taxon>
        <taxon>Mucoromycota</taxon>
        <taxon>Mortierellomycotina</taxon>
        <taxon>Mortierellomycetes</taxon>
        <taxon>Mortierellales</taxon>
        <taxon>Mortierellaceae</taxon>
        <taxon>Linnemannia</taxon>
    </lineage>
</organism>
<feature type="compositionally biased region" description="Acidic residues" evidence="2">
    <location>
        <begin position="731"/>
        <end position="752"/>
    </location>
</feature>
<dbReference type="GO" id="GO:0005847">
    <property type="term" value="C:mRNA cleavage and polyadenylation specificity factor complex"/>
    <property type="evidence" value="ECO:0007669"/>
    <property type="project" value="TreeGrafter"/>
</dbReference>
<dbReference type="EMBL" id="JAAAIN010000475">
    <property type="protein sequence ID" value="KAG0314018.1"/>
    <property type="molecule type" value="Genomic_DNA"/>
</dbReference>
<feature type="region of interest" description="Disordered" evidence="2">
    <location>
        <begin position="855"/>
        <end position="881"/>
    </location>
</feature>
<dbReference type="OrthoDB" id="2446180at2759"/>
<accession>A0A9P6R889</accession>
<name>A0A9P6R889_9FUNG</name>
<evidence type="ECO:0000313" key="3">
    <source>
        <dbReference type="EMBL" id="KAG0314018.1"/>
    </source>
</evidence>
<dbReference type="Proteomes" id="UP000823405">
    <property type="component" value="Unassembled WGS sequence"/>
</dbReference>
<gene>
    <name evidence="3" type="ORF">BGZ97_009710</name>
</gene>
<sequence length="881" mass="98313">MELPTNLHGPPNNSTFDQNCGEAQFNKPDTIGILKQQLVNIAKKKHEKLVKDVQGVLQSFSSGMESDLIYIINEYTGAKSELDELTRENLHLKAVNATLNEQLLNSQRARVDPGSSVQDRTAIENLQLELEITKTELSRALGDVEALQTQQTQMEVAIEHKDVVNQQLAAILNNRQTDLNVKQKENTEIARLLVETRTKLTQTMNFVGQYYPVLEAEVMKRQALQQQQLPSKQQQLTSQQQQQQLTSQQQQQQLPSQQQQQQLPSQQQQQQLPSQQQQQQLTSQQQQQQLPSQQQQQQLPSQQQKQQQQRQQHQQELSHPVAGPTFNGPVMGSFSQGPSSSSALLSSRPAFPIHQGNFLQHSSAPLAPSSSASPSSTHQVQPVVVSQSVTASPALHSSTGSNSVSTAGLLQQVKSQTEVNAVQRQDQDRKFQDMKQQVAIDWREKQEQQALRQLQSGVIALGAVQQSNKQLAAHATQQHQHHHQQEKKLQPQQPQQHLQQHFQQQKFQQLQFQHMQYLQQQRLQQQQLQQQQLQQQQLQQQQLQQQQLQRQKQQQQQQQPPPMMGQFQKQQLPRFIDPSVDQVPASPRTSNADPVLGNTVTPAPVSHPTSSSITTAPTSVTPTINPALLLSPTLTPGSASLLTTPISAEETGPTALDSEPASTTTEPTAPIAGSATVSSTPITAPEKLTIPPELLLSSMISRSQSEEPPRPTQNSSTSTRKRSYESSILLEDTDTDDEDTNTDTDTGYDDDERFSQPTPVDFDFDHDWAPPPSASPSHKQEQAPLVGFKREPGKWYLSSVLIPAFTSLQQQRRVLTEIGNDENEDVDTESSEEDDGDDDDDDVIFLNVESLADTRHGVRSLSSSSPVPSRPKPTAEEIYIA</sequence>
<proteinExistence type="predicted"/>
<dbReference type="PANTHER" id="PTHR22836">
    <property type="entry name" value="WD40 REPEAT PROTEIN"/>
    <property type="match status" value="1"/>
</dbReference>